<dbReference type="Proteomes" id="UP000683360">
    <property type="component" value="Unassembled WGS sequence"/>
</dbReference>
<dbReference type="InterPro" id="IPR011335">
    <property type="entry name" value="Restrct_endonuc-II-like"/>
</dbReference>
<gene>
    <name evidence="1" type="ORF">MEDL_18960</name>
</gene>
<evidence type="ECO:0000313" key="2">
    <source>
        <dbReference type="Proteomes" id="UP000683360"/>
    </source>
</evidence>
<dbReference type="AlphaFoldDB" id="A0A8S3RCN9"/>
<protein>
    <recommendedName>
        <fullName evidence="3">YqaJ viral recombinase domain-containing protein</fullName>
    </recommendedName>
</protein>
<proteinExistence type="predicted"/>
<sequence length="597" mass="66020">MMHGVQTIQRKGNKLFRGYKGDGLGDEKSSIGPKDCEINFAVPSNPIITKEVARFTADAGHPGILNLSLDAFAARQQGKDIKLSIDGKKIAIGFGEMGDEDLAGDEPPPTLAERKTHLSDEVLVVSTVKTVVETSVIDGFNKMTDFSDTNLSNAKQAFIVTILNMSNRIKELRELIVKRKIDDARITKQRSDSWLNLRKESRITGSTIFKALGLSTLKEQQRHFDKTYGGLTEAIPDELQTLFDYGTEQEINGIGTLDGCEKIPIGDSYAIISGDGSGTTASNVNEMAFEIKCPVPGKKRTTDVHYKIPVYYTTQILSQMAAKKCNKIGYLSFTPESSTFITGSMDQALMNDIWELCTEIYGSGSAVRPTKRNPISKELLERLNKYSTSCTFVGEFPSLQSKPCSCEPAQTKDGVYGCHSNGLKSFPLMPSLDDIASSLEKCTTALTDAYNILRKPAKEVLVTVASDLHRLTGGYAVPIQYGLGGFSLYMTSVRKMLTKAVDACYSRQMSVRVIAFDGQFLEISLANDFGKPLTICKFMRMYWADVVKMTKHDKLVKLLNNCCLPQIKSRDQLLSNFDINGRSIELKKEDKTCRVTK</sequence>
<dbReference type="SUPFAM" id="SSF52980">
    <property type="entry name" value="Restriction endonuclease-like"/>
    <property type="match status" value="1"/>
</dbReference>
<organism evidence="1 2">
    <name type="scientific">Mytilus edulis</name>
    <name type="common">Blue mussel</name>
    <dbReference type="NCBI Taxonomy" id="6550"/>
    <lineage>
        <taxon>Eukaryota</taxon>
        <taxon>Metazoa</taxon>
        <taxon>Spiralia</taxon>
        <taxon>Lophotrochozoa</taxon>
        <taxon>Mollusca</taxon>
        <taxon>Bivalvia</taxon>
        <taxon>Autobranchia</taxon>
        <taxon>Pteriomorphia</taxon>
        <taxon>Mytilida</taxon>
        <taxon>Mytiloidea</taxon>
        <taxon>Mytilidae</taxon>
        <taxon>Mytilinae</taxon>
        <taxon>Mytilus</taxon>
    </lineage>
</organism>
<comment type="caution">
    <text evidence="1">The sequence shown here is derived from an EMBL/GenBank/DDBJ whole genome shotgun (WGS) entry which is preliminary data.</text>
</comment>
<dbReference type="InterPro" id="IPR011604">
    <property type="entry name" value="PDDEXK-like_dom_sf"/>
</dbReference>
<dbReference type="Gene3D" id="3.90.320.10">
    <property type="match status" value="1"/>
</dbReference>
<dbReference type="EMBL" id="CAJPWZ010000961">
    <property type="protein sequence ID" value="CAG2204526.1"/>
    <property type="molecule type" value="Genomic_DNA"/>
</dbReference>
<name>A0A8S3RCN9_MYTED</name>
<accession>A0A8S3RCN9</accession>
<keyword evidence="2" id="KW-1185">Reference proteome</keyword>
<evidence type="ECO:0000313" key="1">
    <source>
        <dbReference type="EMBL" id="CAG2204526.1"/>
    </source>
</evidence>
<dbReference type="GO" id="GO:0006281">
    <property type="term" value="P:DNA repair"/>
    <property type="evidence" value="ECO:0007669"/>
    <property type="project" value="UniProtKB-ARBA"/>
</dbReference>
<reference evidence="1" key="1">
    <citation type="submission" date="2021-03" db="EMBL/GenBank/DDBJ databases">
        <authorList>
            <person name="Bekaert M."/>
        </authorList>
    </citation>
    <scope>NUCLEOTIDE SEQUENCE</scope>
</reference>
<evidence type="ECO:0008006" key="3">
    <source>
        <dbReference type="Google" id="ProtNLM"/>
    </source>
</evidence>